<feature type="domain" description="ABC3 transporter permease C-terminal" evidence="8">
    <location>
        <begin position="289"/>
        <end position="405"/>
    </location>
</feature>
<keyword evidence="4 7" id="KW-1133">Transmembrane helix</keyword>
<dbReference type="RefSeq" id="WP_186930391.1">
    <property type="nucleotide sequence ID" value="NZ_JACOOJ010000023.1"/>
</dbReference>
<accession>A0ABR7DS01</accession>
<feature type="transmembrane region" description="Helical" evidence="7">
    <location>
        <begin position="752"/>
        <end position="774"/>
    </location>
</feature>
<dbReference type="PANTHER" id="PTHR30572:SF4">
    <property type="entry name" value="ABC TRANSPORTER PERMEASE YTRF"/>
    <property type="match status" value="1"/>
</dbReference>
<evidence type="ECO:0000256" key="7">
    <source>
        <dbReference type="SAM" id="Phobius"/>
    </source>
</evidence>
<protein>
    <submittedName>
        <fullName evidence="10">ABC transporter permease</fullName>
    </submittedName>
</protein>
<reference evidence="10 11" key="1">
    <citation type="submission" date="2020-08" db="EMBL/GenBank/DDBJ databases">
        <title>Genome public.</title>
        <authorList>
            <person name="Liu C."/>
            <person name="Sun Q."/>
        </authorList>
    </citation>
    <scope>NUCLEOTIDE SEQUENCE [LARGE SCALE GENOMIC DNA]</scope>
    <source>
        <strain evidence="10 11">NSJ-79</strain>
    </source>
</reference>
<comment type="subcellular location">
    <subcellularLocation>
        <location evidence="1">Cell membrane</location>
        <topology evidence="1">Multi-pass membrane protein</topology>
    </subcellularLocation>
</comment>
<evidence type="ECO:0000256" key="2">
    <source>
        <dbReference type="ARBA" id="ARBA00022475"/>
    </source>
</evidence>
<gene>
    <name evidence="10" type="ORF">H8S65_13050</name>
</gene>
<feature type="domain" description="MacB-like periplasmic core" evidence="9">
    <location>
        <begin position="19"/>
        <end position="234"/>
    </location>
</feature>
<evidence type="ECO:0000256" key="5">
    <source>
        <dbReference type="ARBA" id="ARBA00023136"/>
    </source>
</evidence>
<keyword evidence="5 7" id="KW-0472">Membrane</keyword>
<evidence type="ECO:0000313" key="11">
    <source>
        <dbReference type="Proteomes" id="UP000651475"/>
    </source>
</evidence>
<dbReference type="Pfam" id="PF02687">
    <property type="entry name" value="FtsX"/>
    <property type="match status" value="2"/>
</dbReference>
<feature type="transmembrane region" description="Helical" evidence="7">
    <location>
        <begin position="425"/>
        <end position="446"/>
    </location>
</feature>
<comment type="similarity">
    <text evidence="6">Belongs to the ABC-4 integral membrane protein family.</text>
</comment>
<dbReference type="Pfam" id="PF12704">
    <property type="entry name" value="MacB_PCD"/>
    <property type="match status" value="1"/>
</dbReference>
<comment type="caution">
    <text evidence="10">The sequence shown here is derived from an EMBL/GenBank/DDBJ whole genome shotgun (WGS) entry which is preliminary data.</text>
</comment>
<dbReference type="InterPro" id="IPR025857">
    <property type="entry name" value="MacB_PCD"/>
</dbReference>
<sequence>MKTILRNFISVLRRFKTASVLNVLGLSIAFVAFMLIMMQVNYDYTFDCSHRNADAIFRVDIVHGSKGSQAIICRPFARAFTESSPHIKGGCLLSAWVGSPFFYVEQNGQRTGYRENAWEVTPGLLDVIHFDMLEGTAQALDEPGSVILPESMAKKIFGNESAVGKQLIVPDTEMNAQIVKGVYKDFPRNSVLQNVMYAAMNPKENYDNWGNWNYFFFVRLDDPVNKENVLDNFRNNFNAKEVFGNEFEWGEENSFDLRLTSLPDVHFLNNVDFDSMPKASRQTLLVLFSIAFVIIIIAGINFTNFSTALTPMRIKSINTQKVLGSSDRMLRGSLLAEAICVSMFAYLLSLLFLYIVPKTPVASLVDADMSFGAQPMIIAGTAVIAAIVGVLAGLYPSYYVTSFPPALVLKGSFGLSLAGRRMRSLLVGIQFVASFILIIGSLFMYLQNYYMQNAPLGYDKEEMIIVHLNGNINKNRDAFTNQLKSFSGVEDVTYSQFLLSSQDQYMGWGRDYNGNKINFQCLPVSSSFLKVMGIEVKEGRDFRPEDDQKETGCYIFNEKAKAQYDLKLNDNINGSEIIGFIPDIKFASFRQEVTPMAFYLWGKYQWGQEDHYYNAAYVKFKTGSDLRAGMEHVRESLEKFDSEYPFVVRFYDEVLQHTYEKELKIGSLITLFSLVAIFISIVGVFGLVVFESEYKRKEIAVRKVLGSTTGEILYMFNVSYFWILLICFVLGAPVAWYGVHRWLENFAYRTPMHWWVLPLAFLIVGVITAITVTYQNWHVANENPVKNIKSE</sequence>
<organism evidence="10 11">
    <name type="scientific">Parabacteroides hominis</name>
    <dbReference type="NCBI Taxonomy" id="2763057"/>
    <lineage>
        <taxon>Bacteria</taxon>
        <taxon>Pseudomonadati</taxon>
        <taxon>Bacteroidota</taxon>
        <taxon>Bacteroidia</taxon>
        <taxon>Bacteroidales</taxon>
        <taxon>Tannerellaceae</taxon>
        <taxon>Parabacteroides</taxon>
    </lineage>
</organism>
<evidence type="ECO:0000256" key="4">
    <source>
        <dbReference type="ARBA" id="ARBA00022989"/>
    </source>
</evidence>
<keyword evidence="3 7" id="KW-0812">Transmembrane</keyword>
<dbReference type="InterPro" id="IPR003838">
    <property type="entry name" value="ABC3_permease_C"/>
</dbReference>
<feature type="domain" description="ABC3 transporter permease C-terminal" evidence="8">
    <location>
        <begin position="671"/>
        <end position="784"/>
    </location>
</feature>
<evidence type="ECO:0000259" key="9">
    <source>
        <dbReference type="Pfam" id="PF12704"/>
    </source>
</evidence>
<feature type="transmembrane region" description="Helical" evidence="7">
    <location>
        <begin position="711"/>
        <end position="732"/>
    </location>
</feature>
<dbReference type="Proteomes" id="UP000651475">
    <property type="component" value="Unassembled WGS sequence"/>
</dbReference>
<feature type="transmembrane region" description="Helical" evidence="7">
    <location>
        <begin position="284"/>
        <end position="305"/>
    </location>
</feature>
<evidence type="ECO:0000256" key="3">
    <source>
        <dbReference type="ARBA" id="ARBA00022692"/>
    </source>
</evidence>
<dbReference type="PANTHER" id="PTHR30572">
    <property type="entry name" value="MEMBRANE COMPONENT OF TRANSPORTER-RELATED"/>
    <property type="match status" value="1"/>
</dbReference>
<dbReference type="EMBL" id="JACOOJ010000023">
    <property type="protein sequence ID" value="MBC5633687.1"/>
    <property type="molecule type" value="Genomic_DNA"/>
</dbReference>
<feature type="transmembrane region" description="Helical" evidence="7">
    <location>
        <begin position="665"/>
        <end position="690"/>
    </location>
</feature>
<feature type="transmembrane region" description="Helical" evidence="7">
    <location>
        <begin position="376"/>
        <end position="395"/>
    </location>
</feature>
<name>A0ABR7DS01_9BACT</name>
<proteinExistence type="inferred from homology"/>
<feature type="transmembrane region" description="Helical" evidence="7">
    <location>
        <begin position="334"/>
        <end position="356"/>
    </location>
</feature>
<keyword evidence="2" id="KW-1003">Cell membrane</keyword>
<keyword evidence="11" id="KW-1185">Reference proteome</keyword>
<feature type="transmembrane region" description="Helical" evidence="7">
    <location>
        <begin position="20"/>
        <end position="42"/>
    </location>
</feature>
<evidence type="ECO:0000313" key="10">
    <source>
        <dbReference type="EMBL" id="MBC5633687.1"/>
    </source>
</evidence>
<evidence type="ECO:0000256" key="1">
    <source>
        <dbReference type="ARBA" id="ARBA00004651"/>
    </source>
</evidence>
<evidence type="ECO:0000259" key="8">
    <source>
        <dbReference type="Pfam" id="PF02687"/>
    </source>
</evidence>
<dbReference type="InterPro" id="IPR050250">
    <property type="entry name" value="Macrolide_Exporter_MacB"/>
</dbReference>
<evidence type="ECO:0000256" key="6">
    <source>
        <dbReference type="ARBA" id="ARBA00038076"/>
    </source>
</evidence>